<name>A0A024G385_9STRA</name>
<protein>
    <submittedName>
        <fullName evidence="1">Uncharacterized protein</fullName>
    </submittedName>
</protein>
<gene>
    <name evidence="1" type="ORF">BN9_019100</name>
</gene>
<comment type="caution">
    <text evidence="1">The sequence shown here is derived from an EMBL/GenBank/DDBJ whole genome shotgun (WGS) entry which is preliminary data.</text>
</comment>
<organism evidence="1 2">
    <name type="scientific">Albugo candida</name>
    <dbReference type="NCBI Taxonomy" id="65357"/>
    <lineage>
        <taxon>Eukaryota</taxon>
        <taxon>Sar</taxon>
        <taxon>Stramenopiles</taxon>
        <taxon>Oomycota</taxon>
        <taxon>Peronosporomycetes</taxon>
        <taxon>Albuginales</taxon>
        <taxon>Albuginaceae</taxon>
        <taxon>Albugo</taxon>
    </lineage>
</organism>
<sequence>MYYIDTKSIWAQFAWNSVDIANYDTYIENRSKLCTLFRESGFCDSWRRVRFAEPESFELNAAKRSYDFCYNLSCDRISKRKSLTIECIHSDYEWNRIIRTELHVRTLSFYFFIGMPSLHR</sequence>
<reference evidence="1 2" key="1">
    <citation type="submission" date="2012-05" db="EMBL/GenBank/DDBJ databases">
        <title>Recombination and specialization in a pathogen metapopulation.</title>
        <authorList>
            <person name="Gardiner A."/>
            <person name="Kemen E."/>
            <person name="Schultz-Larsen T."/>
            <person name="MacLean D."/>
            <person name="Van Oosterhout C."/>
            <person name="Jones J.D.G."/>
        </authorList>
    </citation>
    <scope>NUCLEOTIDE SEQUENCE [LARGE SCALE GENOMIC DNA]</scope>
    <source>
        <strain evidence="1 2">Ac Nc2</strain>
    </source>
</reference>
<dbReference type="Proteomes" id="UP000053237">
    <property type="component" value="Unassembled WGS sequence"/>
</dbReference>
<dbReference type="InParanoid" id="A0A024G385"/>
<proteinExistence type="predicted"/>
<accession>A0A024G385</accession>
<keyword evidence="2" id="KW-1185">Reference proteome</keyword>
<evidence type="ECO:0000313" key="1">
    <source>
        <dbReference type="EMBL" id="CCI41126.1"/>
    </source>
</evidence>
<dbReference type="AlphaFoldDB" id="A0A024G385"/>
<evidence type="ECO:0000313" key="2">
    <source>
        <dbReference type="Proteomes" id="UP000053237"/>
    </source>
</evidence>
<dbReference type="EMBL" id="CAIX01000015">
    <property type="protein sequence ID" value="CCI41126.1"/>
    <property type="molecule type" value="Genomic_DNA"/>
</dbReference>